<name>A0AAW2MNN4_9LAMI</name>
<evidence type="ECO:0000313" key="1">
    <source>
        <dbReference type="EMBL" id="KAL0332917.1"/>
    </source>
</evidence>
<accession>A0AAW2MNN4</accession>
<protein>
    <submittedName>
        <fullName evidence="1">Uncharacterized protein</fullName>
    </submittedName>
</protein>
<proteinExistence type="predicted"/>
<reference evidence="1" key="2">
    <citation type="journal article" date="2024" name="Plant">
        <title>Genomic evolution and insights into agronomic trait innovations of Sesamum species.</title>
        <authorList>
            <person name="Miao H."/>
            <person name="Wang L."/>
            <person name="Qu L."/>
            <person name="Liu H."/>
            <person name="Sun Y."/>
            <person name="Le M."/>
            <person name="Wang Q."/>
            <person name="Wei S."/>
            <person name="Zheng Y."/>
            <person name="Lin W."/>
            <person name="Duan Y."/>
            <person name="Cao H."/>
            <person name="Xiong S."/>
            <person name="Wang X."/>
            <person name="Wei L."/>
            <person name="Li C."/>
            <person name="Ma Q."/>
            <person name="Ju M."/>
            <person name="Zhao R."/>
            <person name="Li G."/>
            <person name="Mu C."/>
            <person name="Tian Q."/>
            <person name="Mei H."/>
            <person name="Zhang T."/>
            <person name="Gao T."/>
            <person name="Zhang H."/>
        </authorList>
    </citation>
    <scope>NUCLEOTIDE SEQUENCE</scope>
    <source>
        <strain evidence="1">KEN8</strain>
    </source>
</reference>
<comment type="caution">
    <text evidence="1">The sequence shown here is derived from an EMBL/GenBank/DDBJ whole genome shotgun (WGS) entry which is preliminary data.</text>
</comment>
<sequence>MILLSSVGLCMSSCNIHGQHCDITRRSSLTMNLKKSAVVFSKNMSRAGGPDQVSGPSNSIICYEFFQTSRVKARVALVPESNHALLCIEAWHVVTNQQSLLYLMLRARYFPQASFLDAKGGLRSSYAWRSILSARPLLNLGLH</sequence>
<organism evidence="1">
    <name type="scientific">Sesamum calycinum</name>
    <dbReference type="NCBI Taxonomy" id="2727403"/>
    <lineage>
        <taxon>Eukaryota</taxon>
        <taxon>Viridiplantae</taxon>
        <taxon>Streptophyta</taxon>
        <taxon>Embryophyta</taxon>
        <taxon>Tracheophyta</taxon>
        <taxon>Spermatophyta</taxon>
        <taxon>Magnoliopsida</taxon>
        <taxon>eudicotyledons</taxon>
        <taxon>Gunneridae</taxon>
        <taxon>Pentapetalae</taxon>
        <taxon>asterids</taxon>
        <taxon>lamiids</taxon>
        <taxon>Lamiales</taxon>
        <taxon>Pedaliaceae</taxon>
        <taxon>Sesamum</taxon>
    </lineage>
</organism>
<gene>
    <name evidence="1" type="ORF">Scaly_2193200</name>
</gene>
<reference evidence="1" key="1">
    <citation type="submission" date="2020-06" db="EMBL/GenBank/DDBJ databases">
        <authorList>
            <person name="Li T."/>
            <person name="Hu X."/>
            <person name="Zhang T."/>
            <person name="Song X."/>
            <person name="Zhang H."/>
            <person name="Dai N."/>
            <person name="Sheng W."/>
            <person name="Hou X."/>
            <person name="Wei L."/>
        </authorList>
    </citation>
    <scope>NUCLEOTIDE SEQUENCE</scope>
    <source>
        <strain evidence="1">KEN8</strain>
        <tissue evidence="1">Leaf</tissue>
    </source>
</reference>
<dbReference type="EMBL" id="JACGWM010000013">
    <property type="protein sequence ID" value="KAL0332917.1"/>
    <property type="molecule type" value="Genomic_DNA"/>
</dbReference>
<dbReference type="AlphaFoldDB" id="A0AAW2MNN4"/>